<comment type="caution">
    <text evidence="4">The sequence shown here is derived from an EMBL/GenBank/DDBJ whole genome shotgun (WGS) entry which is preliminary data.</text>
</comment>
<dbReference type="Gene3D" id="3.40.50.2000">
    <property type="entry name" value="Glycogen Phosphorylase B"/>
    <property type="match status" value="2"/>
</dbReference>
<sequence length="365" mass="41699">MIKVLYDHQMFSLQKYGGISRYFANLFYSFQKSADVEVEAPVLYSGNQYLKNETSLLPGFLGNLLAAKKSRMYKWNKQYSKYQLKTAAYDLFHPTYYDAYFLKDLRKPYVITVHDMIYELYPQYFDTADKFVMQKETVIRNANHIIAISESTKRDLQRFYNIADDKISVIHHGFYPETTSVKPAGFELNNYLLFVGDRANYKNFQLFAEAVAPLLQQNDLLRIVCTGGGSFTTAETVFFAGQGIVDKVLQINATNEELNYLYKHASVFVYPSLYEGFGFPILEAFANNCVVACSNTSSFPEVGGDAVAYFDPFSKEEMFTVIASLLSNTLLAEQLKEKGKQRLSLFKMEKCVAATADVYHKLLKT</sequence>
<dbReference type="GO" id="GO:0016757">
    <property type="term" value="F:glycosyltransferase activity"/>
    <property type="evidence" value="ECO:0007669"/>
    <property type="project" value="InterPro"/>
</dbReference>
<name>A0A4V1M7I7_9BACT</name>
<feature type="domain" description="Glycosyl transferase family 1" evidence="2">
    <location>
        <begin position="187"/>
        <end position="342"/>
    </location>
</feature>
<proteinExistence type="predicted"/>
<reference evidence="4 5" key="1">
    <citation type="submission" date="2019-01" db="EMBL/GenBank/DDBJ databases">
        <title>Lacibacter sp. strain TTM-7.</title>
        <authorList>
            <person name="Chen W.-M."/>
        </authorList>
    </citation>
    <scope>NUCLEOTIDE SEQUENCE [LARGE SCALE GENOMIC DNA]</scope>
    <source>
        <strain evidence="4 5">TTM-7</strain>
    </source>
</reference>
<evidence type="ECO:0000259" key="2">
    <source>
        <dbReference type="Pfam" id="PF00534"/>
    </source>
</evidence>
<dbReference type="PANTHER" id="PTHR46401">
    <property type="entry name" value="GLYCOSYLTRANSFERASE WBBK-RELATED"/>
    <property type="match status" value="1"/>
</dbReference>
<evidence type="ECO:0000256" key="1">
    <source>
        <dbReference type="ARBA" id="ARBA00022679"/>
    </source>
</evidence>
<dbReference type="InterPro" id="IPR001296">
    <property type="entry name" value="Glyco_trans_1"/>
</dbReference>
<dbReference type="InterPro" id="IPR028098">
    <property type="entry name" value="Glyco_trans_4-like_N"/>
</dbReference>
<organism evidence="4 5">
    <name type="scientific">Lacibacter luteus</name>
    <dbReference type="NCBI Taxonomy" id="2508719"/>
    <lineage>
        <taxon>Bacteria</taxon>
        <taxon>Pseudomonadati</taxon>
        <taxon>Bacteroidota</taxon>
        <taxon>Chitinophagia</taxon>
        <taxon>Chitinophagales</taxon>
        <taxon>Chitinophagaceae</taxon>
        <taxon>Lacibacter</taxon>
    </lineage>
</organism>
<dbReference type="SUPFAM" id="SSF53756">
    <property type="entry name" value="UDP-Glycosyltransferase/glycogen phosphorylase"/>
    <property type="match status" value="1"/>
</dbReference>
<dbReference type="RefSeq" id="WP_129131386.1">
    <property type="nucleotide sequence ID" value="NZ_SDHW01000003.1"/>
</dbReference>
<evidence type="ECO:0000313" key="4">
    <source>
        <dbReference type="EMBL" id="RXK60012.1"/>
    </source>
</evidence>
<dbReference type="CDD" id="cd03809">
    <property type="entry name" value="GT4_MtfB-like"/>
    <property type="match status" value="1"/>
</dbReference>
<protein>
    <submittedName>
        <fullName evidence="4">Glycosyltransferase family 1 protein</fullName>
    </submittedName>
</protein>
<feature type="domain" description="Glycosyltransferase subfamily 4-like N-terminal" evidence="3">
    <location>
        <begin position="17"/>
        <end position="174"/>
    </location>
</feature>
<dbReference type="Pfam" id="PF00534">
    <property type="entry name" value="Glycos_transf_1"/>
    <property type="match status" value="1"/>
</dbReference>
<dbReference type="AlphaFoldDB" id="A0A4V1M7I7"/>
<dbReference type="GO" id="GO:0009103">
    <property type="term" value="P:lipopolysaccharide biosynthetic process"/>
    <property type="evidence" value="ECO:0007669"/>
    <property type="project" value="TreeGrafter"/>
</dbReference>
<dbReference type="Proteomes" id="UP000290204">
    <property type="component" value="Unassembled WGS sequence"/>
</dbReference>
<evidence type="ECO:0000313" key="5">
    <source>
        <dbReference type="Proteomes" id="UP000290204"/>
    </source>
</evidence>
<keyword evidence="5" id="KW-1185">Reference proteome</keyword>
<dbReference type="Pfam" id="PF13439">
    <property type="entry name" value="Glyco_transf_4"/>
    <property type="match status" value="1"/>
</dbReference>
<gene>
    <name evidence="4" type="ORF">ESA94_13270</name>
</gene>
<dbReference type="OrthoDB" id="9801609at2"/>
<dbReference type="EMBL" id="SDHW01000003">
    <property type="protein sequence ID" value="RXK60012.1"/>
    <property type="molecule type" value="Genomic_DNA"/>
</dbReference>
<evidence type="ECO:0000259" key="3">
    <source>
        <dbReference type="Pfam" id="PF13439"/>
    </source>
</evidence>
<accession>A0A4V1M7I7</accession>
<keyword evidence="1 4" id="KW-0808">Transferase</keyword>
<dbReference type="PANTHER" id="PTHR46401:SF2">
    <property type="entry name" value="GLYCOSYLTRANSFERASE WBBK-RELATED"/>
    <property type="match status" value="1"/>
</dbReference>